<name>A0A6M3MI08_9ZZZZ</name>
<feature type="region of interest" description="Disordered" evidence="1">
    <location>
        <begin position="1"/>
        <end position="21"/>
    </location>
</feature>
<accession>A0A6M3MI08</accession>
<evidence type="ECO:0000313" key="2">
    <source>
        <dbReference type="EMBL" id="QJB05205.1"/>
    </source>
</evidence>
<organism evidence="2">
    <name type="scientific">viral metagenome</name>
    <dbReference type="NCBI Taxonomy" id="1070528"/>
    <lineage>
        <taxon>unclassified sequences</taxon>
        <taxon>metagenomes</taxon>
        <taxon>organismal metagenomes</taxon>
    </lineage>
</organism>
<proteinExistence type="predicted"/>
<evidence type="ECO:0000256" key="1">
    <source>
        <dbReference type="SAM" id="MobiDB-lite"/>
    </source>
</evidence>
<gene>
    <name evidence="2" type="ORF">MM171B00096_0015</name>
</gene>
<dbReference type="EMBL" id="MT143896">
    <property type="protein sequence ID" value="QJB05205.1"/>
    <property type="molecule type" value="Genomic_DNA"/>
</dbReference>
<protein>
    <submittedName>
        <fullName evidence="2">Uncharacterized protein</fullName>
    </submittedName>
</protein>
<sequence>MSNSNATHETGAYQGDPQEETLQRMRRLETRVSNLLRSIGMTPGSNPPDALAGRAFYEDGVVYATSGDVTIGELLVVATRGHNGKSGVVKVILHNQLVGALNVHGKHEVAR</sequence>
<reference evidence="2" key="1">
    <citation type="submission" date="2020-03" db="EMBL/GenBank/DDBJ databases">
        <title>The deep terrestrial virosphere.</title>
        <authorList>
            <person name="Holmfeldt K."/>
            <person name="Nilsson E."/>
            <person name="Simone D."/>
            <person name="Lopez-Fernandez M."/>
            <person name="Wu X."/>
            <person name="de Brujin I."/>
            <person name="Lundin D."/>
            <person name="Andersson A."/>
            <person name="Bertilsson S."/>
            <person name="Dopson M."/>
        </authorList>
    </citation>
    <scope>NUCLEOTIDE SEQUENCE</scope>
    <source>
        <strain evidence="2">MM171B00096</strain>
    </source>
</reference>
<dbReference type="AlphaFoldDB" id="A0A6M3MI08"/>